<dbReference type="Proteomes" id="UP000430272">
    <property type="component" value="Unassembled WGS sequence"/>
</dbReference>
<feature type="region of interest" description="Disordered" evidence="1">
    <location>
        <begin position="1"/>
        <end position="45"/>
    </location>
</feature>
<dbReference type="GO" id="GO:0016301">
    <property type="term" value="F:kinase activity"/>
    <property type="evidence" value="ECO:0007669"/>
    <property type="project" value="InterPro"/>
</dbReference>
<dbReference type="InterPro" id="IPR017438">
    <property type="entry name" value="ATP-NAD_kinase_N"/>
</dbReference>
<dbReference type="Pfam" id="PF00781">
    <property type="entry name" value="DAGK_cat"/>
    <property type="match status" value="1"/>
</dbReference>
<keyword evidence="4" id="KW-1185">Reference proteome</keyword>
<dbReference type="EMBL" id="WTYD01000002">
    <property type="protein sequence ID" value="MXO54856.1"/>
    <property type="molecule type" value="Genomic_DNA"/>
</dbReference>
<evidence type="ECO:0000256" key="1">
    <source>
        <dbReference type="SAM" id="MobiDB-lite"/>
    </source>
</evidence>
<accession>A0A844YAJ4</accession>
<dbReference type="PROSITE" id="PS50146">
    <property type="entry name" value="DAGK"/>
    <property type="match status" value="1"/>
</dbReference>
<sequence>MNSSIHEFGDMPDQDSRRGSGGGAAAVGRSDASGRRGDANADGPLVGVIYNPRSHRNKGQDLAIGDRERVILATPEKRGKIIEVLADFAARGVDYLIISGGDGTVRDVLTCGAGVFGDDWPVLAVLPKGKTNALNVDIGAPPDWSLAQAIDAFHTGSRVTRRPLDISALDTESERLPVRGFILGAGAFTLGVRAGQEAHSMGLFDSLAVGMTSAWGVVQGMFGANDNPWRRGVEMTVRQFPGGEILAHSGHGDPARRMILMASTLHRMPLGLKMFGTKRAGLKLAVLDRARRRMMASLPLILAGWRPGWLERGGYHQRDVDSFEFEIGDQFILDGEAFPAGRYLVAQGPELTFVSA</sequence>
<dbReference type="Gene3D" id="3.40.50.10330">
    <property type="entry name" value="Probable inorganic polyphosphate/atp-NAD kinase, domain 1"/>
    <property type="match status" value="1"/>
</dbReference>
<gene>
    <name evidence="3" type="ORF">GRI47_12690</name>
</gene>
<feature type="domain" description="DAGKc" evidence="2">
    <location>
        <begin position="41"/>
        <end position="173"/>
    </location>
</feature>
<dbReference type="AlphaFoldDB" id="A0A844YAJ4"/>
<reference evidence="3 4" key="1">
    <citation type="submission" date="2019-12" db="EMBL/GenBank/DDBJ databases">
        <title>Genomic-based taxomic classification of the family Erythrobacteraceae.</title>
        <authorList>
            <person name="Xu L."/>
        </authorList>
    </citation>
    <scope>NUCLEOTIDE SEQUENCE [LARGE SCALE GENOMIC DNA]</scope>
    <source>
        <strain evidence="3 4">JCM 17468</strain>
    </source>
</reference>
<comment type="caution">
    <text evidence="3">The sequence shown here is derived from an EMBL/GenBank/DDBJ whole genome shotgun (WGS) entry which is preliminary data.</text>
</comment>
<dbReference type="SUPFAM" id="SSF111331">
    <property type="entry name" value="NAD kinase/diacylglycerol kinase-like"/>
    <property type="match status" value="1"/>
</dbReference>
<dbReference type="InterPro" id="IPR016064">
    <property type="entry name" value="NAD/diacylglycerol_kinase_sf"/>
</dbReference>
<protein>
    <recommendedName>
        <fullName evidence="2">DAGKc domain-containing protein</fullName>
    </recommendedName>
</protein>
<organism evidence="3 4">
    <name type="scientific">Qipengyuania pelagi</name>
    <dbReference type="NCBI Taxonomy" id="994320"/>
    <lineage>
        <taxon>Bacteria</taxon>
        <taxon>Pseudomonadati</taxon>
        <taxon>Pseudomonadota</taxon>
        <taxon>Alphaproteobacteria</taxon>
        <taxon>Sphingomonadales</taxon>
        <taxon>Erythrobacteraceae</taxon>
        <taxon>Qipengyuania</taxon>
    </lineage>
</organism>
<name>A0A844YAJ4_9SPHN</name>
<dbReference type="InterPro" id="IPR001206">
    <property type="entry name" value="Diacylglycerol_kinase_cat_dom"/>
</dbReference>
<evidence type="ECO:0000313" key="3">
    <source>
        <dbReference type="EMBL" id="MXO54856.1"/>
    </source>
</evidence>
<evidence type="ECO:0000313" key="4">
    <source>
        <dbReference type="Proteomes" id="UP000430272"/>
    </source>
</evidence>
<evidence type="ECO:0000259" key="2">
    <source>
        <dbReference type="PROSITE" id="PS50146"/>
    </source>
</evidence>
<proteinExistence type="predicted"/>
<dbReference type="RefSeq" id="WP_160661724.1">
    <property type="nucleotide sequence ID" value="NZ_BAABDV010000001.1"/>
</dbReference>
<dbReference type="OrthoDB" id="7209949at2"/>